<comment type="similarity">
    <text evidence="1">Belongs to the bacterial solute-binding protein 3 family.</text>
</comment>
<reference evidence="5 6" key="1">
    <citation type="journal article" date="2012" name="J. Bacteriol.">
        <title>Genome Sequence of the Protease-Producing Bacterium Rheinheimera nanhaiensis E407-8T, Isolated from Deep-Sea Sediment of the South China Sea.</title>
        <authorList>
            <person name="Zhang X.-Y."/>
            <person name="Zhang Y.-J."/>
            <person name="Qin Q.-L."/>
            <person name="Xie B.-B."/>
            <person name="Chen X.-L."/>
            <person name="Zhou B.-C."/>
            <person name="Zhang Y.-Z."/>
        </authorList>
    </citation>
    <scope>NUCLEOTIDE SEQUENCE [LARGE SCALE GENOMIC DNA]</scope>
    <source>
        <strain evidence="5 6">E407-8</strain>
    </source>
</reference>
<feature type="chain" id="PRO_5003639634" evidence="3">
    <location>
        <begin position="17"/>
        <end position="257"/>
    </location>
</feature>
<dbReference type="Proteomes" id="UP000004374">
    <property type="component" value="Unassembled WGS sequence"/>
</dbReference>
<evidence type="ECO:0000313" key="6">
    <source>
        <dbReference type="Proteomes" id="UP000004374"/>
    </source>
</evidence>
<dbReference type="AlphaFoldDB" id="I1DZI6"/>
<comment type="caution">
    <text evidence="5">The sequence shown here is derived from an EMBL/GenBank/DDBJ whole genome shotgun (WGS) entry which is preliminary data.</text>
</comment>
<dbReference type="EMBL" id="BAFK01000013">
    <property type="protein sequence ID" value="GAB59464.1"/>
    <property type="molecule type" value="Genomic_DNA"/>
</dbReference>
<dbReference type="SMART" id="SM00062">
    <property type="entry name" value="PBPb"/>
    <property type="match status" value="1"/>
</dbReference>
<dbReference type="Gene3D" id="3.40.190.10">
    <property type="entry name" value="Periplasmic binding protein-like II"/>
    <property type="match status" value="2"/>
</dbReference>
<feature type="domain" description="Solute-binding protein family 3/N-terminal" evidence="4">
    <location>
        <begin position="18"/>
        <end position="236"/>
    </location>
</feature>
<sequence>MLGPVLTLALALQALAAPLNVLVGQNKPPYIRLENVSGYEIELLREVVRRMGHEAVFVFVPNSRIRGLLESGNGDIATLQPNEPDEPGLFFSQPYIRYQNIAVSRRRDELTLQHPADLAGKTVIAFQGATKVLGPDYRDTMAQNPAYHETVDQRAQVDMLLFGRTQVVVLDRNIFTYHMKNAAEPVEVSIHPLFGSTLYRAAFRDPVLQRSFDKALLSVLLDNWYQQLQLTHFLQVNQQLPNRFYCPEQTPEPANTP</sequence>
<dbReference type="PANTHER" id="PTHR35936:SF25">
    <property type="entry name" value="ABC TRANSPORTER SUBSTRATE-BINDING PROTEIN"/>
    <property type="match status" value="1"/>
</dbReference>
<dbReference type="STRING" id="562729.RNAN_2470"/>
<accession>I1DZI6</accession>
<feature type="signal peptide" evidence="3">
    <location>
        <begin position="1"/>
        <end position="16"/>
    </location>
</feature>
<organism evidence="5 6">
    <name type="scientific">Rheinheimera nanhaiensis E407-8</name>
    <dbReference type="NCBI Taxonomy" id="562729"/>
    <lineage>
        <taxon>Bacteria</taxon>
        <taxon>Pseudomonadati</taxon>
        <taxon>Pseudomonadota</taxon>
        <taxon>Gammaproteobacteria</taxon>
        <taxon>Chromatiales</taxon>
        <taxon>Chromatiaceae</taxon>
        <taxon>Rheinheimera</taxon>
    </lineage>
</organism>
<name>I1DZI6_9GAMM</name>
<keyword evidence="6" id="KW-1185">Reference proteome</keyword>
<keyword evidence="2 3" id="KW-0732">Signal</keyword>
<dbReference type="PANTHER" id="PTHR35936">
    <property type="entry name" value="MEMBRANE-BOUND LYTIC MUREIN TRANSGLYCOSYLASE F"/>
    <property type="match status" value="1"/>
</dbReference>
<evidence type="ECO:0000256" key="1">
    <source>
        <dbReference type="ARBA" id="ARBA00010333"/>
    </source>
</evidence>
<proteinExistence type="inferred from homology"/>
<dbReference type="InterPro" id="IPR001638">
    <property type="entry name" value="Solute-binding_3/MltF_N"/>
</dbReference>
<evidence type="ECO:0000256" key="3">
    <source>
        <dbReference type="SAM" id="SignalP"/>
    </source>
</evidence>
<dbReference type="SUPFAM" id="SSF53850">
    <property type="entry name" value="Periplasmic binding protein-like II"/>
    <property type="match status" value="1"/>
</dbReference>
<evidence type="ECO:0000259" key="4">
    <source>
        <dbReference type="SMART" id="SM00062"/>
    </source>
</evidence>
<protein>
    <submittedName>
        <fullName evidence="5">Amino acid ABC transporter/signal transduction system protein</fullName>
    </submittedName>
</protein>
<evidence type="ECO:0000256" key="2">
    <source>
        <dbReference type="ARBA" id="ARBA00022729"/>
    </source>
</evidence>
<evidence type="ECO:0000313" key="5">
    <source>
        <dbReference type="EMBL" id="GAB59464.1"/>
    </source>
</evidence>
<dbReference type="Pfam" id="PF00497">
    <property type="entry name" value="SBP_bac_3"/>
    <property type="match status" value="1"/>
</dbReference>
<gene>
    <name evidence="5" type="ORF">RNAN_2470</name>
</gene>